<keyword evidence="5" id="KW-0862">Zinc</keyword>
<evidence type="ECO:0000259" key="8">
    <source>
        <dbReference type="Pfam" id="PF01435"/>
    </source>
</evidence>
<evidence type="ECO:0000256" key="3">
    <source>
        <dbReference type="ARBA" id="ARBA00022723"/>
    </source>
</evidence>
<keyword evidence="10" id="KW-1185">Reference proteome</keyword>
<evidence type="ECO:0000313" key="10">
    <source>
        <dbReference type="Proteomes" id="UP000567293"/>
    </source>
</evidence>
<keyword evidence="2" id="KW-0645">Protease</keyword>
<dbReference type="EMBL" id="JACDQQ010000721">
    <property type="protein sequence ID" value="MBA0084800.1"/>
    <property type="molecule type" value="Genomic_DNA"/>
</dbReference>
<keyword evidence="4" id="KW-0378">Hydrolase</keyword>
<comment type="cofactor">
    <cofactor evidence="1">
        <name>Zn(2+)</name>
        <dbReference type="ChEBI" id="CHEBI:29105"/>
    </cofactor>
</comment>
<evidence type="ECO:0000256" key="2">
    <source>
        <dbReference type="ARBA" id="ARBA00022670"/>
    </source>
</evidence>
<evidence type="ECO:0000313" key="9">
    <source>
        <dbReference type="EMBL" id="MBA0084800.1"/>
    </source>
</evidence>
<dbReference type="AlphaFoldDB" id="A0A7V8NNU9"/>
<feature type="domain" description="Peptidase M48" evidence="8">
    <location>
        <begin position="348"/>
        <end position="387"/>
    </location>
</feature>
<name>A0A7V8NNU9_9BACT</name>
<protein>
    <submittedName>
        <fullName evidence="9">M48 family metalloprotease</fullName>
    </submittedName>
</protein>
<proteinExistence type="predicted"/>
<dbReference type="GO" id="GO:0004222">
    <property type="term" value="F:metalloendopeptidase activity"/>
    <property type="evidence" value="ECO:0007669"/>
    <property type="project" value="InterPro"/>
</dbReference>
<dbReference type="Proteomes" id="UP000567293">
    <property type="component" value="Unassembled WGS sequence"/>
</dbReference>
<organism evidence="9 10">
    <name type="scientific">Candidatus Acidiferrum panamense</name>
    <dbReference type="NCBI Taxonomy" id="2741543"/>
    <lineage>
        <taxon>Bacteria</taxon>
        <taxon>Pseudomonadati</taxon>
        <taxon>Acidobacteriota</taxon>
        <taxon>Terriglobia</taxon>
        <taxon>Candidatus Acidiferrales</taxon>
        <taxon>Candidatus Acidiferrum</taxon>
    </lineage>
</organism>
<gene>
    <name evidence="9" type="ORF">HRJ53_07385</name>
</gene>
<dbReference type="GO" id="GO:0046872">
    <property type="term" value="F:metal ion binding"/>
    <property type="evidence" value="ECO:0007669"/>
    <property type="project" value="UniProtKB-KW"/>
</dbReference>
<evidence type="ECO:0000256" key="6">
    <source>
        <dbReference type="ARBA" id="ARBA00023049"/>
    </source>
</evidence>
<evidence type="ECO:0000256" key="7">
    <source>
        <dbReference type="SAM" id="MobiDB-lite"/>
    </source>
</evidence>
<accession>A0A7V8NNU9</accession>
<dbReference type="InterPro" id="IPR001915">
    <property type="entry name" value="Peptidase_M48"/>
</dbReference>
<dbReference type="Gene3D" id="3.30.2010.10">
    <property type="entry name" value="Metalloproteases ('zincins'), catalytic domain"/>
    <property type="match status" value="1"/>
</dbReference>
<sequence>MRRVAAVVCGVLLSGGGTVARATAKPEAQVPARTMSDVIDRVITNENRAIQQIRQYSPLVETYIQNQRPDKELGSVPAGDKYFLGRADFSKGVALVSLTDTNSKGKKIFAAIGNFFSFSAEFIPGGFLQMIFIDTNGFDKQHYKFDYVRREFLGEVRCLVFDVTPMEKSGKGRFLGRIWVEDQDYNVVRFNGGYSGNGHASWYFHFDSWRTNVQPGVWLPSFVYSQESDLHYAVSKRLDFRAQTRLWGYNLGHASEEQELSKILVETPVQDDTKTANDLTPIQAQRSWDRQAEDNVIDRFERIGLIAPRGEVDKVLDTVVNNLEVTNNIEVEPEVRCRILTVSTLESFTIGHTLVLSRGLIDVLPDEASLATILAHELGHVVLGHRMDPAYGFFDNLLVDDKETFRHFGFARTPEEERAASEKAMQFLNNSPYKNQLGNAGLFLTALEERQKEIPNLISGHLGNRVPVIADLKTVATADQKQNPQTIVALPLGGRVKLDPWADKLELIKSKPIGTIAEREKMPFEVTPFMPYLTRFSTEPAKPIAASTAAQPDAKPSEAQPGKP</sequence>
<reference evidence="9" key="1">
    <citation type="submission" date="2020-06" db="EMBL/GenBank/DDBJ databases">
        <title>Legume-microbial interactions unlock mineral nutrients during tropical forest succession.</title>
        <authorList>
            <person name="Epihov D.Z."/>
        </authorList>
    </citation>
    <scope>NUCLEOTIDE SEQUENCE [LARGE SCALE GENOMIC DNA]</scope>
    <source>
        <strain evidence="9">Pan2503</strain>
    </source>
</reference>
<feature type="region of interest" description="Disordered" evidence="7">
    <location>
        <begin position="543"/>
        <end position="564"/>
    </location>
</feature>
<evidence type="ECO:0000256" key="5">
    <source>
        <dbReference type="ARBA" id="ARBA00022833"/>
    </source>
</evidence>
<keyword evidence="6 9" id="KW-0482">Metalloprotease</keyword>
<dbReference type="GO" id="GO:0006508">
    <property type="term" value="P:proteolysis"/>
    <property type="evidence" value="ECO:0007669"/>
    <property type="project" value="UniProtKB-KW"/>
</dbReference>
<keyword evidence="3" id="KW-0479">Metal-binding</keyword>
<evidence type="ECO:0000256" key="4">
    <source>
        <dbReference type="ARBA" id="ARBA00022801"/>
    </source>
</evidence>
<dbReference type="Pfam" id="PF01435">
    <property type="entry name" value="Peptidase_M48"/>
    <property type="match status" value="1"/>
</dbReference>
<comment type="caution">
    <text evidence="9">The sequence shown here is derived from an EMBL/GenBank/DDBJ whole genome shotgun (WGS) entry which is preliminary data.</text>
</comment>
<evidence type="ECO:0000256" key="1">
    <source>
        <dbReference type="ARBA" id="ARBA00001947"/>
    </source>
</evidence>